<organism evidence="1 2">
    <name type="scientific">Pseudomonas frederiksbergensis</name>
    <dbReference type="NCBI Taxonomy" id="104087"/>
    <lineage>
        <taxon>Bacteria</taxon>
        <taxon>Pseudomonadati</taxon>
        <taxon>Pseudomonadota</taxon>
        <taxon>Gammaproteobacteria</taxon>
        <taxon>Pseudomonadales</taxon>
        <taxon>Pseudomonadaceae</taxon>
        <taxon>Pseudomonas</taxon>
    </lineage>
</organism>
<dbReference type="AlphaFoldDB" id="A0A2S8HD34"/>
<dbReference type="RefSeq" id="WP_105346072.1">
    <property type="nucleotide sequence ID" value="NZ_PUIN01000014.1"/>
</dbReference>
<comment type="caution">
    <text evidence="1">The sequence shown here is derived from an EMBL/GenBank/DDBJ whole genome shotgun (WGS) entry which is preliminary data.</text>
</comment>
<evidence type="ECO:0000313" key="2">
    <source>
        <dbReference type="Proteomes" id="UP000239687"/>
    </source>
</evidence>
<sequence>MNSNTTGTVTAKIKDRPDYIANKFFKLYLNPKDNYLHAMSSHYLDSNYEGMISLRIPYNGDVTNETYKIDDDYNDTTTAKASYIVFSAGAQPYVAHSGELTLVNINMASQTATCSFKFSAKWGADEVEISEGLCDLKGFDDSIRARSESENKVSIPELSGAQHNRYDANLFDLSWKQKMEVGMPYDNWTGWSACHSSEIPAGIQSVLSVKIADHLTVGTYDLDTNKDKIHVLYMDVYPGAIAFSTISGSLTLESVPPKGSSGGILKGVINDYKGEAHTSDGIKNISFISGTFLIEGKTAHV</sequence>
<evidence type="ECO:0000313" key="1">
    <source>
        <dbReference type="EMBL" id="PQP00440.1"/>
    </source>
</evidence>
<reference evidence="1 2" key="1">
    <citation type="submission" date="2018-02" db="EMBL/GenBank/DDBJ databases">
        <title>Draft genome sequencing of Pseudomonas frederiksbergensis 11-D3.</title>
        <authorList>
            <person name="Zheng B.-X."/>
        </authorList>
    </citation>
    <scope>NUCLEOTIDE SEQUENCE [LARGE SCALE GENOMIC DNA]</scope>
    <source>
        <strain evidence="1 2">11-D3</strain>
    </source>
</reference>
<protein>
    <submittedName>
        <fullName evidence="1">Uncharacterized protein</fullName>
    </submittedName>
</protein>
<dbReference type="EMBL" id="PUIN01000014">
    <property type="protein sequence ID" value="PQP00440.1"/>
    <property type="molecule type" value="Genomic_DNA"/>
</dbReference>
<gene>
    <name evidence="1" type="ORF">C5612_23455</name>
</gene>
<name>A0A2S8HD34_9PSED</name>
<accession>A0A2S8HD34</accession>
<proteinExistence type="predicted"/>
<dbReference type="Proteomes" id="UP000239687">
    <property type="component" value="Unassembled WGS sequence"/>
</dbReference>